<feature type="region of interest" description="Disordered" evidence="1">
    <location>
        <begin position="243"/>
        <end position="278"/>
    </location>
</feature>
<dbReference type="Proteomes" id="UP000708148">
    <property type="component" value="Unassembled WGS sequence"/>
</dbReference>
<feature type="compositionally biased region" description="Polar residues" evidence="1">
    <location>
        <begin position="243"/>
        <end position="255"/>
    </location>
</feature>
<reference evidence="2" key="1">
    <citation type="submission" date="2020-12" db="EMBL/GenBank/DDBJ databases">
        <authorList>
            <person name="Iha C."/>
        </authorList>
    </citation>
    <scope>NUCLEOTIDE SEQUENCE</scope>
</reference>
<sequence length="407" mass="45460">MGSLPTSYWHQKVSNLSLFPPLQFCCPSEDARGGMHSASRRKSEREEDARPVKRQKNAEAVEEGAHDAADDGRQRGAAPDYGKAAGASQQPAGPAQDQVSAALQKIGSHIGVMSKFVKASGLLRQLFEGGHLRSDHADDCFKAIVVSMADTARCEVPELRREYWKLIKAACDHCDMFSPPQRAHLEVLQLWAVLRNELYTDDSFVFNKVLRKLKELVEELPVAGVEDDAAYTSWKAMRQTETVVEASTRSGNTPTGKPDSLDPQAGGCKHGQEQRGSTVLDKGARQSCVWSPDCCMCARREALLDCVESAVKRYSVPWVRTFVDILVEMVNKSKAKFCCAQHQRIQEFWRFTKEQKMARRQGLSAQAEKEQDMTMFELARHEWSKQAISTRTKVGGSGDHRTEVWLG</sequence>
<dbReference type="PANTHER" id="PTHR36749">
    <property type="entry name" value="F7O18.3 PROTEIN"/>
    <property type="match status" value="1"/>
</dbReference>
<accession>A0A8S1IKE2</accession>
<protein>
    <submittedName>
        <fullName evidence="2">Uncharacterized protein</fullName>
    </submittedName>
</protein>
<evidence type="ECO:0000256" key="1">
    <source>
        <dbReference type="SAM" id="MobiDB-lite"/>
    </source>
</evidence>
<gene>
    <name evidence="2" type="ORF">OSTQU699_LOCUS654</name>
</gene>
<dbReference type="PANTHER" id="PTHR36749:SF1">
    <property type="entry name" value="F7O18.3 PROTEIN"/>
    <property type="match status" value="1"/>
</dbReference>
<feature type="compositionally biased region" description="Basic and acidic residues" evidence="1">
    <location>
        <begin position="41"/>
        <end position="74"/>
    </location>
</feature>
<evidence type="ECO:0000313" key="3">
    <source>
        <dbReference type="Proteomes" id="UP000708148"/>
    </source>
</evidence>
<organism evidence="2 3">
    <name type="scientific">Ostreobium quekettii</name>
    <dbReference type="NCBI Taxonomy" id="121088"/>
    <lineage>
        <taxon>Eukaryota</taxon>
        <taxon>Viridiplantae</taxon>
        <taxon>Chlorophyta</taxon>
        <taxon>core chlorophytes</taxon>
        <taxon>Ulvophyceae</taxon>
        <taxon>TCBD clade</taxon>
        <taxon>Bryopsidales</taxon>
        <taxon>Ostreobineae</taxon>
        <taxon>Ostreobiaceae</taxon>
        <taxon>Ostreobium</taxon>
    </lineage>
</organism>
<evidence type="ECO:0000313" key="2">
    <source>
        <dbReference type="EMBL" id="CAD7695293.1"/>
    </source>
</evidence>
<name>A0A8S1IKE2_9CHLO</name>
<feature type="region of interest" description="Disordered" evidence="1">
    <location>
        <begin position="29"/>
        <end position="100"/>
    </location>
</feature>
<dbReference type="AlphaFoldDB" id="A0A8S1IKE2"/>
<dbReference type="EMBL" id="CAJHUC010000329">
    <property type="protein sequence ID" value="CAD7695293.1"/>
    <property type="molecule type" value="Genomic_DNA"/>
</dbReference>
<feature type="compositionally biased region" description="Low complexity" evidence="1">
    <location>
        <begin position="84"/>
        <end position="98"/>
    </location>
</feature>
<comment type="caution">
    <text evidence="2">The sequence shown here is derived from an EMBL/GenBank/DDBJ whole genome shotgun (WGS) entry which is preliminary data.</text>
</comment>
<dbReference type="OrthoDB" id="64928at2759"/>
<proteinExistence type="predicted"/>
<keyword evidence="3" id="KW-1185">Reference proteome</keyword>